<organism evidence="11 12">
    <name type="scientific">Coemansia thaxteri</name>
    <dbReference type="NCBI Taxonomy" id="2663907"/>
    <lineage>
        <taxon>Eukaryota</taxon>
        <taxon>Fungi</taxon>
        <taxon>Fungi incertae sedis</taxon>
        <taxon>Zoopagomycota</taxon>
        <taxon>Kickxellomycotina</taxon>
        <taxon>Kickxellomycetes</taxon>
        <taxon>Kickxellales</taxon>
        <taxon>Kickxellaceae</taxon>
        <taxon>Coemansia</taxon>
    </lineage>
</organism>
<evidence type="ECO:0000313" key="12">
    <source>
        <dbReference type="Proteomes" id="UP001150907"/>
    </source>
</evidence>
<keyword evidence="5 8" id="KW-0472">Membrane</keyword>
<dbReference type="Gene3D" id="2.10.70.80">
    <property type="match status" value="2"/>
</dbReference>
<dbReference type="EMBL" id="JANBQF010000091">
    <property type="protein sequence ID" value="KAJ2005647.1"/>
    <property type="molecule type" value="Genomic_DNA"/>
</dbReference>
<keyword evidence="6" id="KW-0325">Glycoprotein</keyword>
<evidence type="ECO:0000256" key="3">
    <source>
        <dbReference type="ARBA" id="ARBA00022729"/>
    </source>
</evidence>
<dbReference type="InterPro" id="IPR006581">
    <property type="entry name" value="VPS10"/>
</dbReference>
<feature type="transmembrane region" description="Helical" evidence="8">
    <location>
        <begin position="2240"/>
        <end position="2259"/>
    </location>
</feature>
<dbReference type="Proteomes" id="UP001150907">
    <property type="component" value="Unassembled WGS sequence"/>
</dbReference>
<dbReference type="SUPFAM" id="SSF110296">
    <property type="entry name" value="Oligoxyloglucan reducing end-specific cellobiohydrolase"/>
    <property type="match status" value="3"/>
</dbReference>
<dbReference type="Pfam" id="PF15901">
    <property type="entry name" value="Sortilin_C"/>
    <property type="match status" value="3"/>
</dbReference>
<dbReference type="PANTHER" id="PTHR12106:SF27">
    <property type="entry name" value="SORTILIN-RELATED RECEPTOR"/>
    <property type="match status" value="1"/>
</dbReference>
<keyword evidence="3 9" id="KW-0732">Signal</keyword>
<protein>
    <submittedName>
        <fullName evidence="11">Vacuolar protein sorting/targeting protein PEP1</fullName>
    </submittedName>
</protein>
<dbReference type="PANTHER" id="PTHR12106">
    <property type="entry name" value="SORTILIN RELATED"/>
    <property type="match status" value="1"/>
</dbReference>
<dbReference type="SUPFAM" id="SSF50939">
    <property type="entry name" value="Sialidases"/>
    <property type="match status" value="1"/>
</dbReference>
<feature type="region of interest" description="Disordered" evidence="7">
    <location>
        <begin position="813"/>
        <end position="858"/>
    </location>
</feature>
<dbReference type="Gene3D" id="2.130.10.10">
    <property type="entry name" value="YVTN repeat-like/Quinoprotein amine dehydrogenase"/>
    <property type="match status" value="2"/>
</dbReference>
<evidence type="ECO:0000256" key="6">
    <source>
        <dbReference type="ARBA" id="ARBA00023180"/>
    </source>
</evidence>
<comment type="caution">
    <text evidence="11">The sequence shown here is derived from an EMBL/GenBank/DDBJ whole genome shotgun (WGS) entry which is preliminary data.</text>
</comment>
<comment type="similarity">
    <text evidence="2">Belongs to the VPS10-related sortilin family.</text>
</comment>
<dbReference type="GO" id="GO:0006895">
    <property type="term" value="P:Golgi to endosome transport"/>
    <property type="evidence" value="ECO:0007669"/>
    <property type="project" value="TreeGrafter"/>
</dbReference>
<dbReference type="Pfam" id="PF15902">
    <property type="entry name" value="Sortilin-Vps10"/>
    <property type="match status" value="4"/>
</dbReference>
<evidence type="ECO:0000313" key="11">
    <source>
        <dbReference type="EMBL" id="KAJ2005647.1"/>
    </source>
</evidence>
<evidence type="ECO:0000256" key="8">
    <source>
        <dbReference type="SAM" id="Phobius"/>
    </source>
</evidence>
<dbReference type="GO" id="GO:0005829">
    <property type="term" value="C:cytosol"/>
    <property type="evidence" value="ECO:0007669"/>
    <property type="project" value="GOC"/>
</dbReference>
<dbReference type="OrthoDB" id="443634at2759"/>
<dbReference type="Gene3D" id="3.30.60.270">
    <property type="match status" value="3"/>
</dbReference>
<feature type="compositionally biased region" description="Basic and acidic residues" evidence="7">
    <location>
        <begin position="825"/>
        <end position="835"/>
    </location>
</feature>
<evidence type="ECO:0000256" key="2">
    <source>
        <dbReference type="ARBA" id="ARBA00008251"/>
    </source>
</evidence>
<evidence type="ECO:0000256" key="7">
    <source>
        <dbReference type="SAM" id="MobiDB-lite"/>
    </source>
</evidence>
<evidence type="ECO:0000256" key="1">
    <source>
        <dbReference type="ARBA" id="ARBA00004370"/>
    </source>
</evidence>
<evidence type="ECO:0000259" key="10">
    <source>
        <dbReference type="SMART" id="SM00602"/>
    </source>
</evidence>
<feature type="chain" id="PRO_5040800928" evidence="9">
    <location>
        <begin position="29"/>
        <end position="2438"/>
    </location>
</feature>
<evidence type="ECO:0000256" key="4">
    <source>
        <dbReference type="ARBA" id="ARBA00022737"/>
    </source>
</evidence>
<keyword evidence="4" id="KW-0677">Repeat</keyword>
<proteinExistence type="inferred from homology"/>
<evidence type="ECO:0000256" key="5">
    <source>
        <dbReference type="ARBA" id="ARBA00023136"/>
    </source>
</evidence>
<gene>
    <name evidence="11" type="primary">VPS10</name>
    <name evidence="11" type="ORF">H4R26_001835</name>
</gene>
<accession>A0A9W8EG81</accession>
<comment type="subcellular location">
    <subcellularLocation>
        <location evidence="1">Membrane</location>
    </subcellularLocation>
</comment>
<name>A0A9W8EG81_9FUNG</name>
<keyword evidence="8" id="KW-1133">Transmembrane helix</keyword>
<dbReference type="GO" id="GO:0005794">
    <property type="term" value="C:Golgi apparatus"/>
    <property type="evidence" value="ECO:0007669"/>
    <property type="project" value="TreeGrafter"/>
</dbReference>
<dbReference type="GO" id="GO:0006896">
    <property type="term" value="P:Golgi to vacuole transport"/>
    <property type="evidence" value="ECO:0007669"/>
    <property type="project" value="TreeGrafter"/>
</dbReference>
<keyword evidence="8" id="KW-0812">Transmembrane</keyword>
<feature type="non-terminal residue" evidence="11">
    <location>
        <position position="2438"/>
    </location>
</feature>
<dbReference type="SMART" id="SM00602">
    <property type="entry name" value="VPS10"/>
    <property type="match status" value="3"/>
</dbReference>
<feature type="domain" description="VPS10" evidence="10">
    <location>
        <begin position="869"/>
        <end position="1545"/>
    </location>
</feature>
<dbReference type="InterPro" id="IPR036278">
    <property type="entry name" value="Sialidase_sf"/>
</dbReference>
<sequence length="2438" mass="268396">MRLGAALGRRLTSRCVLALALLLATCHSGRLAEAAAAGPAGEAPAVHHSYFKDPLTKLLYFKNPTILLGIDKAGGRIFHSQDSGTHWGQVSAIPAGKAARLYAHPHEPSVAYVLSAETEHWVTRDEGRSWAAFSTPLAPSSSGERPLVFHAERSGWILFIGEKCVEKTGGWWPLPGLICHDEAYYVKDGFAKAAADHKIGDRSGAAVFALLGEDKPVAKCMWARHTKEFETMAEEAIFCLEVVPATDSSAAAARNLHTVSNISVSTAAAPRSLARVHQRHRLYPRAAPHSHPGDGISLADVSSPSRTARGLKDDIAGILQGQVARNKLRLLVSEDFFSTKRVVHFGSGNDGAGGDRAGGGIVAISVVKSYVLAAISHADSNEMDLFISVDGHVWAESHLPLPPGTEEDAYTILESTQYSILVDIVTSSTRAVGSLFRSNSNGTYYTQSLEHTHRSKDGLVDVERVHGVEGVIIANQVSNWDQIGKGTIFHRERMELRSRISFNDGAHWRYLQAPEKDVDGKRLGCSADGWHTGECALHVHSVSSTRAPGRVFGLPSSAGVAMAVGSVGSKMMPWRECDTFLTRDGGISWSMVHHDAHHAQLADSGAVLVLANDEVPTDSIAYSLDSGRTWRQAALPSKVRIAGLFVDDDGLSPVVLAAGTVREGDHNHEQAIVALDFSRSWERKCAVDPADAKPGADMEEYILRAHEGSDCVMGHQSRYVRRKPDAQCHLSLDRVIVPRQTDCACSKEDFECDYNYALESNSKCALVGALVIPRGQCLRKGDRFMASSGYRLIPGNTCSRERGTVMDKPVDTLCPRVQAPGGGGHNHDGGDKEGGGGDSDDADRHGQPTHHTTVVRGDAHIMTFPNSTSYLLMTSEQELYRTDDEGARWTKIDLPQSTGKTDIGKPVYLAEHRYDNHRAFVYTENDVLAYTGDRGVTWNIIKNLPSNANALHIRPILDFNPTNPDWLLFVGGTPCPNCHSEIWVSRDNGAQWNRLTTHATKCKFAHSSEAFDKLPPQAIICTNYKLTNGRDNEQDRQSNKKSAGNYVEVRVFTNPFVDSSYQLVPLPDPEHSEIIDFHVSSRFIVAAVVETRPDDTGRSEAVLKMYVSEDGLSAHEARFPPGVNIKPEGFTLLPSHAKTILIDVEGAPNTGDSDWGTGWGTLFASNSNGTHFHLVLQHTNRNRRGLVDIERVQGLNGMLLANRVLNAEALGKPGVHKRLRTVASWDDGRSWHPLPAPQHDRHGKAIDCVDCSLNLYSRSSVLSAGPIYGISSAPGYLMGVGSVGMRLGRYDKAKTYLSRDGGITWAEVHGYESQYEFGDHGGLLVLVDDRGPTDTLHYSYDAGNSWKPYKFTSDGARVIIDRITNGLTSGGQHMLILARLVPASGGGANFGETMIISVDFSQLHSRQCRIDTRDHAQSDFELWTPRWGMDSSGKNEAICVLGAETSFWRRKPQANCFVGKEFDPPEIKTRPCECTLQDYECDEGFWLNDYGECALDGPDPYQPADCRDGNTYKGRSGYTKVALSQCTDGKRWEEPVDRVCGRSGGLHAGVHVFDSPIADMQYFKNSHHIAARTEDDHIFVSFDEGGRWVQLELPGTRDKDHDTPEQFTSIVRQPYFDEYAYFLPAKGKVALYTDDAGRSTRMLHLPAFPTSLYQSPLRFHPDYPEWIIFLGQLKDSCQTADAPGCQVEAFATTNHGAHWSALVTPVGAGGCAFLRTDRLTKSPHTNRVVCSRHPSARDSGSIVVSDNWFKRNEHVLVKNATDFIIMGEFLVVSQDANNGKALMMHISLNGQTTSVAKFPGDKHTMDPAYTVLEPPDSFSYRDEAGNSQKMPGGGLMMHVTKSDHAGAEWGTIYTSNSNGTYYRQTLEHVNRDENGLVDFERIRALEGVAIANVVANPQDVLKYTKAKRLQSMITIDGGARWHYLQAEGSSLPCRLTAPKSGECALHLHGYTEVSDPENIYSATGAVGLLMGVGNIGSSLSRIGEADTYLSADGGATWRLVRKGPKWHEFGDHGAVIVVADRIHPTTEVEYSLDQGKTWQALKLPKEAHSMHIEFLTTTPDGTSRRFALYGKQGGKGVAVGLDFTGVQPRICKFDPLDEKKHTNLDDFELFSPKPIDASEADECVLGRKVQYYRRISDRPCYVGDEFRPVRYISNTCACTERDFECNYNFVRESDGDSDSPGKCVLVKGMQAPRTNCTAGHKDYFVIEAAYRKIPQSICRNGLELDRPHEVWCPGKARAVAIFWALSLPVVFLGIAYVAYHMWRQRYPYLRLEDIGTAVAPAIRNFGMRHNLHNAGVLGRMEPIFEGALATAKAAGSAAKESFLWGLDRAAPYLPQAIQRWSYEHPPRWGAHLSMDGRSRRAIRSGEGGSRFTYHPVNTNEAANRVFGSYDDVYGEDRHDEYDEFEAGFNHFLEEENFGTQLDITLDAGEADAQPVDRQ</sequence>
<dbReference type="FunFam" id="3.30.60.270:FF:000005">
    <property type="entry name" value="Sortilin"/>
    <property type="match status" value="1"/>
</dbReference>
<evidence type="ECO:0000256" key="9">
    <source>
        <dbReference type="SAM" id="SignalP"/>
    </source>
</evidence>
<dbReference type="InterPro" id="IPR015943">
    <property type="entry name" value="WD40/YVTN_repeat-like_dom_sf"/>
</dbReference>
<dbReference type="InterPro" id="IPR031778">
    <property type="entry name" value="Sortilin_N"/>
</dbReference>
<dbReference type="CDD" id="cd15482">
    <property type="entry name" value="Sialidase_non-viral"/>
    <property type="match status" value="1"/>
</dbReference>
<reference evidence="11" key="1">
    <citation type="submission" date="2022-07" db="EMBL/GenBank/DDBJ databases">
        <title>Phylogenomic reconstructions and comparative analyses of Kickxellomycotina fungi.</title>
        <authorList>
            <person name="Reynolds N.K."/>
            <person name="Stajich J.E."/>
            <person name="Barry K."/>
            <person name="Grigoriev I.V."/>
            <person name="Crous P."/>
            <person name="Smith M.E."/>
        </authorList>
    </citation>
    <scope>NUCLEOTIDE SEQUENCE</scope>
    <source>
        <strain evidence="11">IMI 214461</strain>
    </source>
</reference>
<dbReference type="GO" id="GO:0006623">
    <property type="term" value="P:protein targeting to vacuole"/>
    <property type="evidence" value="ECO:0007669"/>
    <property type="project" value="TreeGrafter"/>
</dbReference>
<feature type="signal peptide" evidence="9">
    <location>
        <begin position="1"/>
        <end position="28"/>
    </location>
</feature>
<dbReference type="InterPro" id="IPR031777">
    <property type="entry name" value="Sortilin_C"/>
</dbReference>
<feature type="domain" description="VPS10" evidence="10">
    <location>
        <begin position="1567"/>
        <end position="2237"/>
    </location>
</feature>
<dbReference type="GO" id="GO:0016020">
    <property type="term" value="C:membrane"/>
    <property type="evidence" value="ECO:0007669"/>
    <property type="project" value="UniProtKB-SubCell"/>
</dbReference>
<feature type="domain" description="VPS10" evidence="10">
    <location>
        <begin position="65"/>
        <end position="819"/>
    </location>
</feature>
<keyword evidence="12" id="KW-1185">Reference proteome</keyword>
<dbReference type="InterPro" id="IPR050310">
    <property type="entry name" value="VPS10-sortilin"/>
</dbReference>